<dbReference type="RefSeq" id="WP_095301006.1">
    <property type="nucleotide sequence ID" value="NZ_CADEPK010000092.1"/>
</dbReference>
<keyword evidence="2" id="KW-1185">Reference proteome</keyword>
<dbReference type="EMBL" id="JAUSTZ010000001">
    <property type="protein sequence ID" value="MDQ0224281.1"/>
    <property type="molecule type" value="Genomic_DNA"/>
</dbReference>
<reference evidence="1 2" key="1">
    <citation type="submission" date="2023-07" db="EMBL/GenBank/DDBJ databases">
        <title>Genomic Encyclopedia of Type Strains, Phase IV (KMG-IV): sequencing the most valuable type-strain genomes for metagenomic binning, comparative biology and taxonomic classification.</title>
        <authorList>
            <person name="Goeker M."/>
        </authorList>
    </citation>
    <scope>NUCLEOTIDE SEQUENCE [LARGE SCALE GENOMIC DNA]</scope>
    <source>
        <strain evidence="1 2">DSM 17723</strain>
    </source>
</reference>
<protein>
    <recommendedName>
        <fullName evidence="3">DUF3139 domain-containing protein</fullName>
    </recommendedName>
</protein>
<sequence length="109" mass="12625">MKKIAPILIIVATIGFIGYFDSANFFEKQHVIASFPELSDEEVSTNATNEQSSEEDNQIYSLETKLVDVVEDEGYTVEVYREYEVYKDEEGNTIESVPTDNYQYLRYKE</sequence>
<name>A0ABT9YWB1_9BACI</name>
<comment type="caution">
    <text evidence="1">The sequence shown here is derived from an EMBL/GenBank/DDBJ whole genome shotgun (WGS) entry which is preliminary data.</text>
</comment>
<dbReference type="Proteomes" id="UP001232245">
    <property type="component" value="Unassembled WGS sequence"/>
</dbReference>
<evidence type="ECO:0008006" key="3">
    <source>
        <dbReference type="Google" id="ProtNLM"/>
    </source>
</evidence>
<gene>
    <name evidence="1" type="ORF">J2S02_000603</name>
</gene>
<accession>A0ABT9YWB1</accession>
<evidence type="ECO:0000313" key="2">
    <source>
        <dbReference type="Proteomes" id="UP001232245"/>
    </source>
</evidence>
<organism evidence="1 2">
    <name type="scientific">Metabacillus niabensis</name>
    <dbReference type="NCBI Taxonomy" id="324854"/>
    <lineage>
        <taxon>Bacteria</taxon>
        <taxon>Bacillati</taxon>
        <taxon>Bacillota</taxon>
        <taxon>Bacilli</taxon>
        <taxon>Bacillales</taxon>
        <taxon>Bacillaceae</taxon>
        <taxon>Metabacillus</taxon>
    </lineage>
</organism>
<proteinExistence type="predicted"/>
<evidence type="ECO:0000313" key="1">
    <source>
        <dbReference type="EMBL" id="MDQ0224281.1"/>
    </source>
</evidence>